<dbReference type="EMBL" id="BSXT01000366">
    <property type="protein sequence ID" value="GMF25748.1"/>
    <property type="molecule type" value="Genomic_DNA"/>
</dbReference>
<dbReference type="OrthoDB" id="129023at2759"/>
<accession>A0A9W6U4D8</accession>
<name>A0A9W6U4D8_9STRA</name>
<dbReference type="InterPro" id="IPR056866">
    <property type="entry name" value="Znf_WRKY19"/>
</dbReference>
<organism evidence="3 4">
    <name type="scientific">Phytophthora fragariaefolia</name>
    <dbReference type="NCBI Taxonomy" id="1490495"/>
    <lineage>
        <taxon>Eukaryota</taxon>
        <taxon>Sar</taxon>
        <taxon>Stramenopiles</taxon>
        <taxon>Oomycota</taxon>
        <taxon>Peronosporomycetes</taxon>
        <taxon>Peronosporales</taxon>
        <taxon>Peronosporaceae</taxon>
        <taxon>Phytophthora</taxon>
    </lineage>
</organism>
<evidence type="ECO:0000259" key="2">
    <source>
        <dbReference type="Pfam" id="PF24906"/>
    </source>
</evidence>
<dbReference type="Pfam" id="PF24906">
    <property type="entry name" value="Zf_WRKY19"/>
    <property type="match status" value="1"/>
</dbReference>
<comment type="caution">
    <text evidence="3">The sequence shown here is derived from an EMBL/GenBank/DDBJ whole genome shotgun (WGS) entry which is preliminary data.</text>
</comment>
<gene>
    <name evidence="3" type="ORF">Pfra01_000468600</name>
</gene>
<feature type="compositionally biased region" description="Low complexity" evidence="1">
    <location>
        <begin position="167"/>
        <end position="180"/>
    </location>
</feature>
<feature type="region of interest" description="Disordered" evidence="1">
    <location>
        <begin position="161"/>
        <end position="184"/>
    </location>
</feature>
<evidence type="ECO:0000313" key="4">
    <source>
        <dbReference type="Proteomes" id="UP001165121"/>
    </source>
</evidence>
<dbReference type="Proteomes" id="UP001165121">
    <property type="component" value="Unassembled WGS sequence"/>
</dbReference>
<proteinExistence type="predicted"/>
<keyword evidence="4" id="KW-1185">Reference proteome</keyword>
<dbReference type="AlphaFoldDB" id="A0A9W6U4D8"/>
<protein>
    <submittedName>
        <fullName evidence="3">Unnamed protein product</fullName>
    </submittedName>
</protein>
<reference evidence="3" key="1">
    <citation type="submission" date="2023-04" db="EMBL/GenBank/DDBJ databases">
        <title>Phytophthora fragariaefolia NBRC 109709.</title>
        <authorList>
            <person name="Ichikawa N."/>
            <person name="Sato H."/>
            <person name="Tonouchi N."/>
        </authorList>
    </citation>
    <scope>NUCLEOTIDE SEQUENCE</scope>
    <source>
        <strain evidence="3">NBRC 109709</strain>
    </source>
</reference>
<sequence length="204" mass="21039">MQALSGAASKASVAFIMNSSENCPVNVEDEAAPASTAIARPSPRNGKTSRRVTCVLSDQQGGKKCSAEGCTSSAKNAGLCWRHGTMVVARYGLGDDPNRLVTQAGGSSATWKAASVEASRGVFAGPMEAAPSARELTAPRSLCQTVCAGPTEAANAACSEAARKRPTNATRTTARNTSPSEHVTPRRIAEVMRTNGSITVDIDA</sequence>
<feature type="domain" description="WRKY19-like zinc finger" evidence="2">
    <location>
        <begin position="62"/>
        <end position="84"/>
    </location>
</feature>
<evidence type="ECO:0000256" key="1">
    <source>
        <dbReference type="SAM" id="MobiDB-lite"/>
    </source>
</evidence>
<evidence type="ECO:0000313" key="3">
    <source>
        <dbReference type="EMBL" id="GMF25748.1"/>
    </source>
</evidence>